<dbReference type="KEGG" id="csr:Cspa_c51760"/>
<dbReference type="InterPro" id="IPR009057">
    <property type="entry name" value="Homeodomain-like_sf"/>
</dbReference>
<dbReference type="SUPFAM" id="SSF46689">
    <property type="entry name" value="Homeodomain-like"/>
    <property type="match status" value="1"/>
</dbReference>
<dbReference type="Gene3D" id="1.10.357.10">
    <property type="entry name" value="Tetracycline Repressor, domain 2"/>
    <property type="match status" value="1"/>
</dbReference>
<dbReference type="HOGENOM" id="CLU_087539_0_5_9"/>
<dbReference type="PANTHER" id="PTHR43479:SF7">
    <property type="entry name" value="TETR-FAMILY TRANSCRIPTIONAL REGULATOR"/>
    <property type="match status" value="1"/>
</dbReference>
<dbReference type="InterPro" id="IPR039532">
    <property type="entry name" value="TetR_C_Firmicutes"/>
</dbReference>
<dbReference type="EMBL" id="CP004121">
    <property type="protein sequence ID" value="AGF58927.1"/>
    <property type="molecule type" value="Genomic_DNA"/>
</dbReference>
<evidence type="ECO:0000256" key="1">
    <source>
        <dbReference type="ARBA" id="ARBA00023125"/>
    </source>
</evidence>
<sequence>MGFVEKSTITFNMLIIMVKGSIKMDRRIEKSKQAIMDAFMILILKKDLESITIGEIAEKANVNRGTVYLHFTDKYDLRDKCLDNYLTQLTKACIQDHKVEKITSKSSLIRVFEHLEVNYEIYSAMLSNKESSVFRKRMKEIFKDGLINRIDLSEQKVNKEISVEFLVSAGVGVLEWWIYNSKPYPAPIIAEQLWQLFSSIECDSL</sequence>
<name>M1N690_9CLOT</name>
<feature type="DNA-binding region" description="H-T-H motif" evidence="2">
    <location>
        <begin position="52"/>
        <end position="71"/>
    </location>
</feature>
<dbReference type="GO" id="GO:0003677">
    <property type="term" value="F:DNA binding"/>
    <property type="evidence" value="ECO:0007669"/>
    <property type="project" value="UniProtKB-UniRule"/>
</dbReference>
<dbReference type="eggNOG" id="COG1309">
    <property type="taxonomic scope" value="Bacteria"/>
</dbReference>
<evidence type="ECO:0000313" key="5">
    <source>
        <dbReference type="Proteomes" id="UP000011728"/>
    </source>
</evidence>
<dbReference type="Proteomes" id="UP000011728">
    <property type="component" value="Chromosome"/>
</dbReference>
<organism evidence="4 5">
    <name type="scientific">Clostridium saccharoperbutylacetonicum N1-4(HMT)</name>
    <dbReference type="NCBI Taxonomy" id="931276"/>
    <lineage>
        <taxon>Bacteria</taxon>
        <taxon>Bacillati</taxon>
        <taxon>Bacillota</taxon>
        <taxon>Clostridia</taxon>
        <taxon>Eubacteriales</taxon>
        <taxon>Clostridiaceae</taxon>
        <taxon>Clostridium</taxon>
    </lineage>
</organism>
<evidence type="ECO:0000259" key="3">
    <source>
        <dbReference type="PROSITE" id="PS50977"/>
    </source>
</evidence>
<dbReference type="PANTHER" id="PTHR43479">
    <property type="entry name" value="ACREF/ENVCD OPERON REPRESSOR-RELATED"/>
    <property type="match status" value="1"/>
</dbReference>
<gene>
    <name evidence="4" type="ORF">Cspa_c51760</name>
</gene>
<protein>
    <submittedName>
        <fullName evidence="4">Transcriptional regulator, TetR family</fullName>
    </submittedName>
</protein>
<dbReference type="OrthoDB" id="9810250at2"/>
<dbReference type="InterPro" id="IPR050624">
    <property type="entry name" value="HTH-type_Tx_Regulator"/>
</dbReference>
<keyword evidence="5" id="KW-1185">Reference proteome</keyword>
<accession>M1N690</accession>
<keyword evidence="1 2" id="KW-0238">DNA-binding</keyword>
<dbReference type="Pfam" id="PF00440">
    <property type="entry name" value="TetR_N"/>
    <property type="match status" value="1"/>
</dbReference>
<evidence type="ECO:0000313" key="4">
    <source>
        <dbReference type="EMBL" id="AGF58927.1"/>
    </source>
</evidence>
<dbReference type="AlphaFoldDB" id="M1N690"/>
<dbReference type="InterPro" id="IPR001647">
    <property type="entry name" value="HTH_TetR"/>
</dbReference>
<reference evidence="4 5" key="1">
    <citation type="submission" date="2013-02" db="EMBL/GenBank/DDBJ databases">
        <title>Genome sequence of Clostridium saccharoperbutylacetonicum N1-4(HMT).</title>
        <authorList>
            <person name="Poehlein A."/>
            <person name="Daniel R."/>
        </authorList>
    </citation>
    <scope>NUCLEOTIDE SEQUENCE [LARGE SCALE GENOMIC DNA]</scope>
    <source>
        <strain evidence="5">N1-4(HMT)</strain>
    </source>
</reference>
<dbReference type="PROSITE" id="PS50977">
    <property type="entry name" value="HTH_TETR_2"/>
    <property type="match status" value="1"/>
</dbReference>
<proteinExistence type="predicted"/>
<dbReference type="STRING" id="36745.CLSAP_49230"/>
<feature type="domain" description="HTH tetR-type" evidence="3">
    <location>
        <begin position="29"/>
        <end position="89"/>
    </location>
</feature>
<evidence type="ECO:0000256" key="2">
    <source>
        <dbReference type="PROSITE-ProRule" id="PRU00335"/>
    </source>
</evidence>
<dbReference type="Pfam" id="PF14278">
    <property type="entry name" value="TetR_C_8"/>
    <property type="match status" value="1"/>
</dbReference>
<dbReference type="PATRIC" id="fig|931276.5.peg.5230"/>